<gene>
    <name evidence="2" type="primary">LOC127750488</name>
</gene>
<dbReference type="GeneID" id="127750488"/>
<dbReference type="AlphaFoldDB" id="A0A9C6XRD4"/>
<dbReference type="RefSeq" id="XP_052128233.1">
    <property type="nucleotide sequence ID" value="XM_052272273.1"/>
</dbReference>
<dbReference type="OrthoDB" id="6765744at2759"/>
<reference evidence="2" key="1">
    <citation type="submission" date="2025-08" db="UniProtKB">
        <authorList>
            <consortium name="RefSeq"/>
        </authorList>
    </citation>
    <scope>IDENTIFICATION</scope>
    <source>
        <tissue evidence="2">Whole organism</tissue>
    </source>
</reference>
<keyword evidence="1" id="KW-1185">Reference proteome</keyword>
<dbReference type="PANTHER" id="PTHR33568:SF3">
    <property type="entry name" value="DNA-DIRECTED DNA POLYMERASE"/>
    <property type="match status" value="1"/>
</dbReference>
<dbReference type="InterPro" id="IPR043502">
    <property type="entry name" value="DNA/RNA_pol_sf"/>
</dbReference>
<evidence type="ECO:0000313" key="1">
    <source>
        <dbReference type="Proteomes" id="UP000504606"/>
    </source>
</evidence>
<organism evidence="1 2">
    <name type="scientific">Frankliniella occidentalis</name>
    <name type="common">Western flower thrips</name>
    <name type="synonym">Euthrips occidentalis</name>
    <dbReference type="NCBI Taxonomy" id="133901"/>
    <lineage>
        <taxon>Eukaryota</taxon>
        <taxon>Metazoa</taxon>
        <taxon>Ecdysozoa</taxon>
        <taxon>Arthropoda</taxon>
        <taxon>Hexapoda</taxon>
        <taxon>Insecta</taxon>
        <taxon>Pterygota</taxon>
        <taxon>Neoptera</taxon>
        <taxon>Paraneoptera</taxon>
        <taxon>Thysanoptera</taxon>
        <taxon>Terebrantia</taxon>
        <taxon>Thripoidea</taxon>
        <taxon>Thripidae</taxon>
        <taxon>Frankliniella</taxon>
    </lineage>
</organism>
<protein>
    <submittedName>
        <fullName evidence="2">Uncharacterized protein LOC127750488</fullName>
    </submittedName>
</protein>
<dbReference type="KEGG" id="foc:127750488"/>
<dbReference type="Proteomes" id="UP000504606">
    <property type="component" value="Unplaced"/>
</dbReference>
<dbReference type="GO" id="GO:0071897">
    <property type="term" value="P:DNA biosynthetic process"/>
    <property type="evidence" value="ECO:0007669"/>
    <property type="project" value="UniProtKB-ARBA"/>
</dbReference>
<name>A0A9C6XRD4_FRAOC</name>
<dbReference type="Gene3D" id="3.90.1600.10">
    <property type="entry name" value="Palm domain of DNA polymerase"/>
    <property type="match status" value="1"/>
</dbReference>
<dbReference type="SUPFAM" id="SSF56672">
    <property type="entry name" value="DNA/RNA polymerases"/>
    <property type="match status" value="1"/>
</dbReference>
<proteinExistence type="predicted"/>
<evidence type="ECO:0000313" key="2">
    <source>
        <dbReference type="RefSeq" id="XP_052128233.1"/>
    </source>
</evidence>
<dbReference type="PANTHER" id="PTHR33568">
    <property type="entry name" value="DNA POLYMERASE"/>
    <property type="match status" value="1"/>
</dbReference>
<dbReference type="InterPro" id="IPR023211">
    <property type="entry name" value="DNA_pol_palm_dom_sf"/>
</dbReference>
<sequence>MGERTLRPMTELVFDYGHLIQLTQNSAIVINSILPLSEECIQVRYTPKEQLDECFKTTSLIHAAQTTAHGRLLLYKYLDIVGERALYHDTDSVCFLSVPGQPEPEIGKYLGDMTDQLADDFGEGSYIAKWISAGCKNYGYLVHVSGNPNDTKTIVKVRGISINTSCDNVVTFDRLKDMVLSDGKKITTVNIPSQIARIPGWRTVTRDTTKTWRVCLNKRRRVSQGRTVPYGYTDTLFDDEDYGLHDVLDSLCDE</sequence>
<accession>A0A9C6XRD4</accession>